<feature type="region of interest" description="Disordered" evidence="19">
    <location>
        <begin position="1"/>
        <end position="26"/>
    </location>
</feature>
<feature type="transmembrane region" description="Helical" evidence="20">
    <location>
        <begin position="264"/>
        <end position="283"/>
    </location>
</feature>
<dbReference type="SUPFAM" id="SSF56672">
    <property type="entry name" value="DNA/RNA polymerases"/>
    <property type="match status" value="1"/>
</dbReference>
<feature type="compositionally biased region" description="Polar residues" evidence="19">
    <location>
        <begin position="17"/>
        <end position="26"/>
    </location>
</feature>
<dbReference type="InterPro" id="IPR043502">
    <property type="entry name" value="DNA/RNA_pol_sf"/>
</dbReference>
<comment type="catalytic activity">
    <reaction evidence="1">
        <text>Hydrolyzes glutaminyl bonds, and activity is further restricted by preferences for the amino acids in P6 - P1' that vary with the species of potyvirus, e.g. Glu-Xaa-Xaa-Tyr-Xaa-Gln-|-(Ser or Gly) for the enzyme from tobacco etch virus. The natural substrate is the viral polyprotein, but other proteins and oligopeptides containing the appropriate consensus sequence are also cleaved.</text>
        <dbReference type="EC" id="3.4.22.44"/>
    </reaction>
</comment>
<dbReference type="GO" id="GO:0005524">
    <property type="term" value="F:ATP binding"/>
    <property type="evidence" value="ECO:0007669"/>
    <property type="project" value="UniProtKB-KW"/>
</dbReference>
<dbReference type="GO" id="GO:0003968">
    <property type="term" value="F:RNA-directed RNA polymerase activity"/>
    <property type="evidence" value="ECO:0007669"/>
    <property type="project" value="UniProtKB-KW"/>
</dbReference>
<dbReference type="InterPro" id="IPR011545">
    <property type="entry name" value="DEAD/DEAH_box_helicase_dom"/>
</dbReference>
<keyword evidence="3" id="KW-0696">RNA-directed RNA polymerase</keyword>
<dbReference type="GO" id="GO:0019029">
    <property type="term" value="C:helical viral capsid"/>
    <property type="evidence" value="ECO:0007669"/>
    <property type="project" value="UniProtKB-KW"/>
</dbReference>
<dbReference type="InterPro" id="IPR043504">
    <property type="entry name" value="Peptidase_S1_PA_chymotrypsin"/>
</dbReference>
<dbReference type="SUPFAM" id="SSF50494">
    <property type="entry name" value="Trypsin-like serine proteases"/>
    <property type="match status" value="1"/>
</dbReference>
<feature type="domain" description="Helicase ATP-binding" evidence="22">
    <location>
        <begin position="473"/>
        <end position="615"/>
    </location>
</feature>
<reference evidence="24" key="2">
    <citation type="submission" date="2004-06" db="EMBL/GenBank/DDBJ databases">
        <authorList>
            <person name="Yu J."/>
        </authorList>
    </citation>
    <scope>NUCLEOTIDE SEQUENCE</scope>
    <source>
        <strain evidence="24">C</strain>
    </source>
</reference>
<dbReference type="Pfam" id="PF00680">
    <property type="entry name" value="RdRP_1"/>
    <property type="match status" value="1"/>
</dbReference>
<protein>
    <submittedName>
        <fullName evidence="24">270 kDa protein</fullName>
    </submittedName>
</protein>
<dbReference type="InterPro" id="IPR001205">
    <property type="entry name" value="RNA-dir_pol_C"/>
</dbReference>
<dbReference type="PANTHER" id="PTHR43519:SF1">
    <property type="entry name" value="ATP-DEPENDENT RNA HELICASE HRPB"/>
    <property type="match status" value="1"/>
</dbReference>
<evidence type="ECO:0000256" key="12">
    <source>
        <dbReference type="ARBA" id="ARBA00022801"/>
    </source>
</evidence>
<dbReference type="PANTHER" id="PTHR43519">
    <property type="entry name" value="ATP-DEPENDENT RNA HELICASE HRPB"/>
    <property type="match status" value="1"/>
</dbReference>
<dbReference type="GO" id="GO:0006351">
    <property type="term" value="P:DNA-templated transcription"/>
    <property type="evidence" value="ECO:0007669"/>
    <property type="project" value="InterPro"/>
</dbReference>
<evidence type="ECO:0000256" key="20">
    <source>
        <dbReference type="SAM" id="Phobius"/>
    </source>
</evidence>
<evidence type="ECO:0000313" key="24">
    <source>
        <dbReference type="EMBL" id="AAD45560.1"/>
    </source>
</evidence>
<organism evidence="24">
    <name type="scientific">Wheat yellow mosaic virus</name>
    <dbReference type="NCBI Taxonomy" id="75746"/>
    <lineage>
        <taxon>Viruses</taxon>
        <taxon>Riboviria</taxon>
        <taxon>Orthornavirae</taxon>
        <taxon>Pisuviricota</taxon>
        <taxon>Stelpaviricetes</taxon>
        <taxon>Patatavirales</taxon>
        <taxon>Potyviridae</taxon>
        <taxon>Bymovirus</taxon>
        <taxon>Bymovirus triticitessellati</taxon>
    </lineage>
</organism>
<keyword evidence="6" id="KW-0191">Covalent protein-RNA linkage</keyword>
<dbReference type="InterPro" id="IPR001730">
    <property type="entry name" value="Potyv_NIa-pro_dom"/>
</dbReference>
<dbReference type="Pfam" id="PF00767">
    <property type="entry name" value="Poty_coat"/>
    <property type="match status" value="1"/>
</dbReference>
<dbReference type="InterPro" id="IPR027417">
    <property type="entry name" value="P-loop_NTPase"/>
</dbReference>
<dbReference type="Pfam" id="PF08440">
    <property type="entry name" value="Poty_PP"/>
    <property type="match status" value="1"/>
</dbReference>
<evidence type="ECO:0000256" key="7">
    <source>
        <dbReference type="ARBA" id="ARBA00022553"/>
    </source>
</evidence>
<keyword evidence="7" id="KW-0597">Phosphoprotein</keyword>
<dbReference type="GO" id="GO:0004386">
    <property type="term" value="F:helicase activity"/>
    <property type="evidence" value="ECO:0007669"/>
    <property type="project" value="UniProtKB-KW"/>
</dbReference>
<accession>Q9QMA1</accession>
<evidence type="ECO:0000256" key="16">
    <source>
        <dbReference type="ARBA" id="ARBA00022953"/>
    </source>
</evidence>
<evidence type="ECO:0000256" key="18">
    <source>
        <dbReference type="ARBA" id="ARBA00045403"/>
    </source>
</evidence>
<evidence type="ECO:0000256" key="17">
    <source>
        <dbReference type="ARBA" id="ARBA00034108"/>
    </source>
</evidence>
<evidence type="ECO:0000256" key="4">
    <source>
        <dbReference type="ARBA" id="ARBA00022488"/>
    </source>
</evidence>
<dbReference type="Gene3D" id="3.30.70.270">
    <property type="match status" value="1"/>
</dbReference>
<dbReference type="GO" id="GO:0039694">
    <property type="term" value="P:viral RNA genome replication"/>
    <property type="evidence" value="ECO:0007669"/>
    <property type="project" value="InterPro"/>
</dbReference>
<dbReference type="InterPro" id="IPR007094">
    <property type="entry name" value="RNA-dir_pol_PSvirus"/>
</dbReference>
<evidence type="ECO:0000256" key="10">
    <source>
        <dbReference type="ARBA" id="ARBA00022695"/>
    </source>
</evidence>
<evidence type="ECO:0000256" key="15">
    <source>
        <dbReference type="ARBA" id="ARBA00022844"/>
    </source>
</evidence>
<feature type="transmembrane region" description="Helical" evidence="20">
    <location>
        <begin position="338"/>
        <end position="357"/>
    </location>
</feature>
<evidence type="ECO:0000259" key="21">
    <source>
        <dbReference type="PROSITE" id="PS50507"/>
    </source>
</evidence>
<dbReference type="InterPro" id="IPR009003">
    <property type="entry name" value="Peptidase_S1_PA"/>
</dbReference>
<sequence length="2407" mass="269598">MEQTAAQAAARHATHTNSAQEQPPVSPMNLSANFVAPELFYASNVEKIKSIMRMRRPTRIIDAISRDFELVAFLILSPAHLMQLETTLRCEMKSSIVPIANSDAGFETCAVLKTALDGMKYHFGTTTLEQGWTSMMKHADSCLQESSSSAVAMLQTQVQKVGSLLISGKNRVESCELYVLHLTARAFRTEYGLKGTCFGEHCALLHDLKACVCGTVPKEFLWAKTKKHSMFTIPEWIARTPTDCFMLCLRAIPIFRRCTMAMSLLYWSCVATVNFPSVMAFLFKRQFTKYIAHSFAKHSIYFLMLGIVALLWAFRTYASKNPKIALQARSANEKEKKLMMLLASAVGITYLFDYDIAEALGNSLHKISRLSSYLMDDHQGIASRMFSATHGLQAGDNTEDAVTTIISDLLSITFQIVDEDVTAGVLEEVSDTTFSSWVSVNTLAGRNMSRPLQYPVNQTYPLTPMNVLLQLQAMVDSDNGWSMVVGHTGSGKSTYLPVQYSNYLAKKLDRRQQILVCEPTQAATENVCSGIAANLGGAVYGRHEGWSRMGDHCIQVMTYGSALQCHAMDPGFISTFDAIFLDEAHDVKEHSLVFESICNNFKSVRKFYVSATPRDGSSCPDATRKFPLTVQQSVCDSYKKFIAAQGGDDLLDVTRYDTVLVFLAGRPECVKAANAWNANITGEKRAFSLSSDNFATDFAMLTERLKTHKTIIFTTNIIETGVTLSVDCVVDFGYTMRPSLDLNHKTLRLERRRVTANERKQRIGRAGRLKEGHAMCVGDEDRSVNVVSPGCLYGCGLLSFKHNVPFYMNDTFESSWLEGVTKSQADTMTIFKLPIFLTRDLVNSDGSVAKEFLDILNKHQFTTSDIKQAPHSIARHLFPTWASYFALFQSINYGEEKDEIPSNLRHARVPFSISTLSKFDWNALALACKQHRPTVASSFQSLDQPARVVTLQTNSANILGSIAHLCNMRNNYKTLIDSNNHVKQSMATNVMFKWFSSSHITANLDRNLSRCLANLSVVETTISALKQISAENSQVMASPTLQSHLENIIGELQSNDMLTDETLSNALGIFNPKTNLFLLLATKGFKLVYVICLLILINLIYRLLSHWRAWLKNKNDNVNSDALTNTMTVQEGSEILKEVLKMTPAMRREVTKDMKVAVAVADNDSTFLSCFPYEHIDLEGKGNQYRPREDARLMYSTRDDATFDTWNEKAKEKRQKISDRAEPEMKQPYQKRPYYNFYDLQTDSNILEAIFYTTEGDEFFRTANPNKDMHSVAEKLKAFLDTKPIIGRLQRQLLEETAQVVIKDDKGTAHRMDISTHNPNTLKNNGSGRVGYDEHRGDFRQESPALESPYELEAEFGNSKDEVMLEASTGILLSQVSVDVATRIGRISIGTFNVNCFLYSDWILAPAHFQDRNGAVTIEFPDQTVSTTTDNLNAHGVKRFYGLDLIAIRRPPSLRPEKKLVKAFAITEPVIAQMVFIDSQGIRKFSQSDWIRREAGSNRWSHKISTQNGMCGCLFWMLERTVSLGIHVATNRTTGRNEFQPFSREAVDFINGPGNKVPFSPWTFNRPACGYRQGEATFDSRTIQNQASDTLSKINNSILGFGSDLKGQLVQPVTPALRTRFEALFGGGSFELVGTMNKGLIDKHIIVGENDNVHDFMREHPTFAWLQGFMDEYAPSVLNYSAYYKDLCKYNRKKHQLSFNPHELRSATAGMIRMLEDAGLTQGDVRTPQQVVSDMQWNTSAGPSYQGKKRDVCAHLSEQEVLHLAETSRHRFLACNSIGIWNGSLKAELRTIEKVEAEKTRVFTASPITSLFAMKFYVDDFNKKFYATNLKAPHTVGINKFSRGWEMLHDKLNRPGWLHGSGDGSRFDSSIDPFFFDIIKEIRKHFLPVEHHRAIDLIYDEILNTNICLANGMVIRKNVGNNSGQPSTVVDNTLVLMVSFLYAYIHKTGDHMLKKLNDRFVFVCNGDDNKFAISPEFDAEFGHDFSPELTELGLTYEFDDITDDICANPYMSLTMVRTPFGIGFSLPVERIVAIMQWAKKGGVLHSYLAGISAIYESFNTPKLFKSVYAYLLWLTEEHGSDILAAMTGTATALPIPSMLDVYRLHYGDSSIELQAADTQTDAQKEEARLAAATKKAADDADAARLRKVEADRVEAARVKKASDDKKARDLTATKVDDGKIVADAGTKRTNAATKEKWSLPETKPVNAGLKLRISMDKLKSAPKSIVEHDNSVALDSEVKKWSDAVRTSLGITTDEAWFNALIPFLGWCANSGASDKHAENQTMQVDNGTGALTEMSLSPFIVHARLNGGLRRILRAYSDETLLLLQEHKIVTKWAMKHGASAHAAYAFDFFFPRPWMNPQDIEVAKQARLAALGTGTYNTMLTSDTTNLRKTTNRRVLDTDGHPELT</sequence>
<evidence type="ECO:0000256" key="13">
    <source>
        <dbReference type="ARBA" id="ARBA00022806"/>
    </source>
</evidence>
<dbReference type="InterPro" id="IPR014001">
    <property type="entry name" value="Helicase_ATP-bd"/>
</dbReference>
<keyword evidence="9" id="KW-0808">Transferase</keyword>
<dbReference type="PROSITE" id="PS51436">
    <property type="entry name" value="POTYVIRUS_NIA_PRO"/>
    <property type="match status" value="1"/>
</dbReference>
<dbReference type="GO" id="GO:0006508">
    <property type="term" value="P:proteolysis"/>
    <property type="evidence" value="ECO:0007669"/>
    <property type="project" value="InterPro"/>
</dbReference>
<dbReference type="Gene3D" id="3.40.50.300">
    <property type="entry name" value="P-loop containing nucleotide triphosphate hydrolases"/>
    <property type="match status" value="2"/>
</dbReference>
<proteinExistence type="predicted"/>
<keyword evidence="4" id="KW-1036">Host cytoplasmic vesicle</keyword>
<evidence type="ECO:0000256" key="1">
    <source>
        <dbReference type="ARBA" id="ARBA00000785"/>
    </source>
</evidence>
<dbReference type="GO" id="GO:0044161">
    <property type="term" value="C:host cell cytoplasmic vesicle"/>
    <property type="evidence" value="ECO:0007669"/>
    <property type="project" value="UniProtKB-SubCell"/>
</dbReference>
<dbReference type="Gene3D" id="2.40.10.10">
    <property type="entry name" value="Trypsin-like serine proteases"/>
    <property type="match status" value="1"/>
</dbReference>
<dbReference type="EMBL" id="AF067124">
    <property type="protein sequence ID" value="AAD45560.1"/>
    <property type="molecule type" value="Genomic_RNA"/>
</dbReference>
<evidence type="ECO:0000256" key="14">
    <source>
        <dbReference type="ARBA" id="ARBA00022840"/>
    </source>
</evidence>
<evidence type="ECO:0000256" key="8">
    <source>
        <dbReference type="ARBA" id="ARBA00022561"/>
    </source>
</evidence>
<evidence type="ECO:0000256" key="3">
    <source>
        <dbReference type="ARBA" id="ARBA00022484"/>
    </source>
</evidence>
<feature type="domain" description="Peptidase C4" evidence="23">
    <location>
        <begin position="1363"/>
        <end position="1578"/>
    </location>
</feature>
<keyword evidence="12" id="KW-0378">Hydrolase</keyword>
<feature type="compositionally biased region" description="Low complexity" evidence="19">
    <location>
        <begin position="1"/>
        <end position="11"/>
    </location>
</feature>
<dbReference type="PROSITE" id="PS51192">
    <property type="entry name" value="HELICASE_ATP_BIND_1"/>
    <property type="match status" value="1"/>
</dbReference>
<keyword evidence="5" id="KW-1139">Helical capsid protein</keyword>
<dbReference type="InterPro" id="IPR043128">
    <property type="entry name" value="Rev_trsase/Diguanyl_cyclase"/>
</dbReference>
<dbReference type="SMART" id="SM00490">
    <property type="entry name" value="HELICc"/>
    <property type="match status" value="1"/>
</dbReference>
<dbReference type="CDD" id="cd23175">
    <property type="entry name" value="ps-ssRNAv_Potyviridae_RdRp"/>
    <property type="match status" value="1"/>
</dbReference>
<keyword evidence="15" id="KW-0946">Virion</keyword>
<evidence type="ECO:0000256" key="19">
    <source>
        <dbReference type="SAM" id="MobiDB-lite"/>
    </source>
</evidence>
<keyword evidence="8" id="KW-0167">Capsid protein</keyword>
<dbReference type="InterPro" id="IPR001592">
    <property type="entry name" value="Poty_coat"/>
</dbReference>
<dbReference type="PROSITE" id="PS50507">
    <property type="entry name" value="RDRP_SSRNA_POS"/>
    <property type="match status" value="1"/>
</dbReference>
<dbReference type="SUPFAM" id="SSF52540">
    <property type="entry name" value="P-loop containing nucleoside triphosphate hydrolases"/>
    <property type="match status" value="2"/>
</dbReference>
<dbReference type="GO" id="GO:0016818">
    <property type="term" value="F:hydrolase activity, acting on acid anhydrides, in phosphorus-containing anhydrides"/>
    <property type="evidence" value="ECO:0007669"/>
    <property type="project" value="InterPro"/>
</dbReference>
<keyword evidence="14" id="KW-0067">ATP-binding</keyword>
<dbReference type="InterPro" id="IPR013648">
    <property type="entry name" value="PP_Potyviridae"/>
</dbReference>
<evidence type="ECO:0000256" key="6">
    <source>
        <dbReference type="ARBA" id="ARBA00022520"/>
    </source>
</evidence>
<keyword evidence="20" id="KW-1133">Transmembrane helix</keyword>
<evidence type="ECO:0000259" key="22">
    <source>
        <dbReference type="PROSITE" id="PS51192"/>
    </source>
</evidence>
<evidence type="ECO:0000256" key="5">
    <source>
        <dbReference type="ARBA" id="ARBA00022497"/>
    </source>
</evidence>
<dbReference type="SMART" id="SM00487">
    <property type="entry name" value="DEXDc"/>
    <property type="match status" value="1"/>
</dbReference>
<dbReference type="GO" id="GO:0003723">
    <property type="term" value="F:RNA binding"/>
    <property type="evidence" value="ECO:0007669"/>
    <property type="project" value="InterPro"/>
</dbReference>
<evidence type="ECO:0000256" key="11">
    <source>
        <dbReference type="ARBA" id="ARBA00022741"/>
    </source>
</evidence>
<dbReference type="Pfam" id="PF00271">
    <property type="entry name" value="Helicase_C"/>
    <property type="match status" value="1"/>
</dbReference>
<dbReference type="InterPro" id="IPR001650">
    <property type="entry name" value="Helicase_C-like"/>
</dbReference>
<dbReference type="GO" id="GO:0008234">
    <property type="term" value="F:cysteine-type peptidase activity"/>
    <property type="evidence" value="ECO:0007669"/>
    <property type="project" value="InterPro"/>
</dbReference>
<keyword evidence="20" id="KW-0472">Membrane</keyword>
<comment type="function">
    <text evidence="18">Mediates the cap-independent, EIF4E-dependent translation of viral genomic RNAs. Binds to the cap-binding site of host EIF4E and thus interferes with the host EIF4E-dependent mRNA export and translation. VPg-RNA directly binds EIF4E and is a template for transcription. Also forms trimeric complexes with EIF4E-EIF4G, which are templates for translation.</text>
</comment>
<keyword evidence="10" id="KW-0548">Nucleotidyltransferase</keyword>
<keyword evidence="20" id="KW-0812">Transmembrane</keyword>
<evidence type="ECO:0000259" key="23">
    <source>
        <dbReference type="PROSITE" id="PS51436"/>
    </source>
</evidence>
<evidence type="ECO:0000256" key="2">
    <source>
        <dbReference type="ARBA" id="ARBA00004328"/>
    </source>
</evidence>
<reference evidence="24" key="1">
    <citation type="journal article" date="1999" name="Sci. China, Ser. C, Life Sci.">
        <title>Analysis of nucleotide sequence of wheat yellow mosaic virus genomic RNAs.</title>
        <authorList>
            <person name="Yu J."/>
            <person name="Yan L."/>
            <person name="Su N."/>
            <person name="Hou Z."/>
            <person name="Li D."/>
            <person name="Han C."/>
            <person name="Cai Z."/>
            <person name="Liu Y."/>
        </authorList>
    </citation>
    <scope>NUCLEOTIDE SEQUENCE</scope>
    <source>
        <strain evidence="24">C</strain>
    </source>
</reference>
<feature type="domain" description="RdRp catalytic" evidence="21">
    <location>
        <begin position="1857"/>
        <end position="1981"/>
    </location>
</feature>
<dbReference type="Pfam" id="PF00270">
    <property type="entry name" value="DEAD"/>
    <property type="match status" value="1"/>
</dbReference>
<dbReference type="GO" id="GO:0005198">
    <property type="term" value="F:structural molecule activity"/>
    <property type="evidence" value="ECO:0007669"/>
    <property type="project" value="InterPro"/>
</dbReference>
<keyword evidence="11" id="KW-0547">Nucleotide-binding</keyword>
<keyword evidence="16" id="KW-0693">Viral RNA replication</keyword>
<evidence type="ECO:0000256" key="9">
    <source>
        <dbReference type="ARBA" id="ARBA00022679"/>
    </source>
</evidence>
<feature type="transmembrane region" description="Helical" evidence="20">
    <location>
        <begin position="295"/>
        <end position="317"/>
    </location>
</feature>
<keyword evidence="13" id="KW-0347">Helicase</keyword>
<comment type="subcellular location">
    <subcellularLocation>
        <location evidence="17">Host cytoplasmic vesicle</location>
    </subcellularLocation>
    <subcellularLocation>
        <location evidence="2">Virion</location>
    </subcellularLocation>
</comment>
<name>Q9QMA1_9POTY</name>